<organism evidence="1 2">
    <name type="scientific">Brachionus plicatilis</name>
    <name type="common">Marine rotifer</name>
    <name type="synonym">Brachionus muelleri</name>
    <dbReference type="NCBI Taxonomy" id="10195"/>
    <lineage>
        <taxon>Eukaryota</taxon>
        <taxon>Metazoa</taxon>
        <taxon>Spiralia</taxon>
        <taxon>Gnathifera</taxon>
        <taxon>Rotifera</taxon>
        <taxon>Eurotatoria</taxon>
        <taxon>Monogononta</taxon>
        <taxon>Pseudotrocha</taxon>
        <taxon>Ploima</taxon>
        <taxon>Brachionidae</taxon>
        <taxon>Brachionus</taxon>
    </lineage>
</organism>
<evidence type="ECO:0000313" key="2">
    <source>
        <dbReference type="Proteomes" id="UP000276133"/>
    </source>
</evidence>
<evidence type="ECO:0000313" key="1">
    <source>
        <dbReference type="EMBL" id="RNA02370.1"/>
    </source>
</evidence>
<reference evidence="1 2" key="1">
    <citation type="journal article" date="2018" name="Sci. Rep.">
        <title>Genomic signatures of local adaptation to the degree of environmental predictability in rotifers.</title>
        <authorList>
            <person name="Franch-Gras L."/>
            <person name="Hahn C."/>
            <person name="Garcia-Roger E.M."/>
            <person name="Carmona M.J."/>
            <person name="Serra M."/>
            <person name="Gomez A."/>
        </authorList>
    </citation>
    <scope>NUCLEOTIDE SEQUENCE [LARGE SCALE GENOMIC DNA]</scope>
    <source>
        <strain evidence="1">HYR1</strain>
    </source>
</reference>
<sequence length="67" mass="7936">MELRNRSFQPNAKNKLFIGIEKRARWDTLHLNHQYFSLRSCVTVFDDFLFVCQKTLNIYPVGMITLG</sequence>
<protein>
    <submittedName>
        <fullName evidence="1">Uncharacterized protein</fullName>
    </submittedName>
</protein>
<keyword evidence="2" id="KW-1185">Reference proteome</keyword>
<name>A0A3M7PTI5_BRAPC</name>
<comment type="caution">
    <text evidence="1">The sequence shown here is derived from an EMBL/GenBank/DDBJ whole genome shotgun (WGS) entry which is preliminary data.</text>
</comment>
<dbReference type="Proteomes" id="UP000276133">
    <property type="component" value="Unassembled WGS sequence"/>
</dbReference>
<gene>
    <name evidence="1" type="ORF">BpHYR1_014553</name>
</gene>
<proteinExistence type="predicted"/>
<dbReference type="AlphaFoldDB" id="A0A3M7PTI5"/>
<accession>A0A3M7PTI5</accession>
<dbReference type="EMBL" id="REGN01008913">
    <property type="protein sequence ID" value="RNA02370.1"/>
    <property type="molecule type" value="Genomic_DNA"/>
</dbReference>